<reference evidence="4 5" key="1">
    <citation type="submission" date="2020-08" db="EMBL/GenBank/DDBJ databases">
        <title>Genome sequence of Nocardioides mesophilus KACC 16243T.</title>
        <authorList>
            <person name="Hyun D.-W."/>
            <person name="Bae J.-W."/>
        </authorList>
    </citation>
    <scope>NUCLEOTIDE SEQUENCE [LARGE SCALE GENOMIC DNA]</scope>
    <source>
        <strain evidence="4 5">KACC 16243</strain>
    </source>
</reference>
<proteinExistence type="inferred from homology"/>
<dbReference type="Pfam" id="PF02113">
    <property type="entry name" value="Peptidase_S13"/>
    <property type="match status" value="1"/>
</dbReference>
<sequence>MGLTSAALTATGAFAATSTAPTQTSQVVAAEAPGDPALTSAIDAILADPRFKGSMVSVAVRDADTGESLYEHEVDQRLNPASNMKLFTSAAAMDALGPDYRFTTDLLADEGPRGGKLRSDLYLRGSGDPTMLADDYRDLAKQLKAAGVTRVDGDLVADDSYFDDVPLGTAWSWDDEPYYYSAVTSALTVAPDTDYDSGNVIVRTSPGATVGSRPVVALQPQTGVVDIVNQATTGAAGSGNRLSVERQHASDRVLITGTIGVDASTNEEWVTVPDPTAYAADVLARALAAEGIRVDGTVREGAVSESARVLARHDSMTLEQLLTPFLKLSNNMHAEALVKTMGAEATGTGSWGAGLAVVRDYVKRLGVDTSTLRISDGSGLSRFDLLSADHVADFLVAVRAEPWYDAWYAALPIAGNPDRFTGGTLRNRMRNTAAANNLHGKTGSMTSVTALSGYVTNADGRELVFSMISNNYLLSPRSAEDALGVTLASWSEEQEEAPTVSSRSLRRSTDYGPAGIECSWAKAC</sequence>
<dbReference type="EMBL" id="CP060713">
    <property type="protein sequence ID" value="QNN55134.1"/>
    <property type="molecule type" value="Genomic_DNA"/>
</dbReference>
<dbReference type="GO" id="GO:0009002">
    <property type="term" value="F:serine-type D-Ala-D-Ala carboxypeptidase activity"/>
    <property type="evidence" value="ECO:0007669"/>
    <property type="project" value="UniProtKB-EC"/>
</dbReference>
<organism evidence="4 5">
    <name type="scientific">Nocardioides mesophilus</name>
    <dbReference type="NCBI Taxonomy" id="433659"/>
    <lineage>
        <taxon>Bacteria</taxon>
        <taxon>Bacillati</taxon>
        <taxon>Actinomycetota</taxon>
        <taxon>Actinomycetes</taxon>
        <taxon>Propionibacteriales</taxon>
        <taxon>Nocardioidaceae</taxon>
        <taxon>Nocardioides</taxon>
    </lineage>
</organism>
<dbReference type="Proteomes" id="UP000515947">
    <property type="component" value="Chromosome"/>
</dbReference>
<dbReference type="GO" id="GO:0006508">
    <property type="term" value="P:proteolysis"/>
    <property type="evidence" value="ECO:0007669"/>
    <property type="project" value="InterPro"/>
</dbReference>
<name>A0A7G9RHQ9_9ACTN</name>
<feature type="signal peptide" evidence="3">
    <location>
        <begin position="1"/>
        <end position="15"/>
    </location>
</feature>
<dbReference type="PANTHER" id="PTHR30023">
    <property type="entry name" value="D-ALANYL-D-ALANINE CARBOXYPEPTIDASE"/>
    <property type="match status" value="1"/>
</dbReference>
<evidence type="ECO:0000256" key="1">
    <source>
        <dbReference type="ARBA" id="ARBA00006096"/>
    </source>
</evidence>
<accession>A0A7G9RHQ9</accession>
<protein>
    <submittedName>
        <fullName evidence="4">D-alanyl-D-alanine carboxypeptidase/D-alanyl-D-alanine-endopeptidase</fullName>
        <ecNumber evidence="4">3.4.16.4</ecNumber>
    </submittedName>
</protein>
<keyword evidence="3" id="KW-0732">Signal</keyword>
<dbReference type="EC" id="3.4.16.4" evidence="4"/>
<dbReference type="InterPro" id="IPR012338">
    <property type="entry name" value="Beta-lactam/transpept-like"/>
</dbReference>
<dbReference type="Gene3D" id="3.50.80.20">
    <property type="entry name" value="D-Ala-D-Ala carboxypeptidase C, peptidase S13"/>
    <property type="match status" value="1"/>
</dbReference>
<dbReference type="AlphaFoldDB" id="A0A7G9RHQ9"/>
<dbReference type="KEGG" id="nmes:H9L09_17845"/>
<dbReference type="PRINTS" id="PR00922">
    <property type="entry name" value="DADACBPTASE3"/>
</dbReference>
<keyword evidence="2 4" id="KW-0378">Hydrolase</keyword>
<dbReference type="NCBIfam" id="TIGR00666">
    <property type="entry name" value="PBP4"/>
    <property type="match status" value="1"/>
</dbReference>
<dbReference type="Gene3D" id="3.40.710.10">
    <property type="entry name" value="DD-peptidase/beta-lactamase superfamily"/>
    <property type="match status" value="2"/>
</dbReference>
<evidence type="ECO:0000256" key="2">
    <source>
        <dbReference type="ARBA" id="ARBA00022801"/>
    </source>
</evidence>
<feature type="chain" id="PRO_5039239787" evidence="3">
    <location>
        <begin position="16"/>
        <end position="524"/>
    </location>
</feature>
<dbReference type="SUPFAM" id="SSF56601">
    <property type="entry name" value="beta-lactamase/transpeptidase-like"/>
    <property type="match status" value="1"/>
</dbReference>
<comment type="similarity">
    <text evidence="1">Belongs to the peptidase S13 family.</text>
</comment>
<dbReference type="GO" id="GO:0000270">
    <property type="term" value="P:peptidoglycan metabolic process"/>
    <property type="evidence" value="ECO:0007669"/>
    <property type="project" value="TreeGrafter"/>
</dbReference>
<dbReference type="InterPro" id="IPR000667">
    <property type="entry name" value="Peptidase_S13"/>
</dbReference>
<gene>
    <name evidence="4" type="primary">dacB</name>
    <name evidence="4" type="ORF">H9L09_17845</name>
</gene>
<dbReference type="PANTHER" id="PTHR30023:SF0">
    <property type="entry name" value="PENICILLIN-SENSITIVE CARBOXYPEPTIDASE A"/>
    <property type="match status" value="1"/>
</dbReference>
<evidence type="ECO:0000256" key="3">
    <source>
        <dbReference type="SAM" id="SignalP"/>
    </source>
</evidence>
<keyword evidence="4" id="KW-0121">Carboxypeptidase</keyword>
<keyword evidence="4" id="KW-0645">Protease</keyword>
<evidence type="ECO:0000313" key="5">
    <source>
        <dbReference type="Proteomes" id="UP000515947"/>
    </source>
</evidence>
<evidence type="ECO:0000313" key="4">
    <source>
        <dbReference type="EMBL" id="QNN55134.1"/>
    </source>
</evidence>
<keyword evidence="5" id="KW-1185">Reference proteome</keyword>